<feature type="non-terminal residue" evidence="1">
    <location>
        <position position="1"/>
    </location>
</feature>
<protein>
    <submittedName>
        <fullName evidence="1">Uncharacterized protein</fullName>
    </submittedName>
</protein>
<organism evidence="1">
    <name type="scientific">marine sediment metagenome</name>
    <dbReference type="NCBI Taxonomy" id="412755"/>
    <lineage>
        <taxon>unclassified sequences</taxon>
        <taxon>metagenomes</taxon>
        <taxon>ecological metagenomes</taxon>
    </lineage>
</organism>
<comment type="caution">
    <text evidence="1">The sequence shown here is derived from an EMBL/GenBank/DDBJ whole genome shotgun (WGS) entry which is preliminary data.</text>
</comment>
<gene>
    <name evidence="1" type="ORF">S06H3_50014</name>
</gene>
<proteinExistence type="predicted"/>
<name>X1PBE6_9ZZZZ</name>
<accession>X1PBE6</accession>
<evidence type="ECO:0000313" key="1">
    <source>
        <dbReference type="EMBL" id="GAI39781.1"/>
    </source>
</evidence>
<reference evidence="1" key="1">
    <citation type="journal article" date="2014" name="Front. Microbiol.">
        <title>High frequency of phylogenetically diverse reductive dehalogenase-homologous genes in deep subseafloor sedimentary metagenomes.</title>
        <authorList>
            <person name="Kawai M."/>
            <person name="Futagami T."/>
            <person name="Toyoda A."/>
            <person name="Takaki Y."/>
            <person name="Nishi S."/>
            <person name="Hori S."/>
            <person name="Arai W."/>
            <person name="Tsubouchi T."/>
            <person name="Morono Y."/>
            <person name="Uchiyama I."/>
            <person name="Ito T."/>
            <person name="Fujiyama A."/>
            <person name="Inagaki F."/>
            <person name="Takami H."/>
        </authorList>
    </citation>
    <scope>NUCLEOTIDE SEQUENCE</scope>
    <source>
        <strain evidence="1">Expedition CK06-06</strain>
    </source>
</reference>
<sequence length="64" mass="6651">LITGLAGGRAGITRPEAAAALYMTAAMYLKAVARNPILWRPDATKAEAICHGLSGSRLMLIIAA</sequence>
<dbReference type="EMBL" id="BARV01031626">
    <property type="protein sequence ID" value="GAI39781.1"/>
    <property type="molecule type" value="Genomic_DNA"/>
</dbReference>
<dbReference type="AlphaFoldDB" id="X1PBE6"/>